<proteinExistence type="predicted"/>
<evidence type="ECO:0000313" key="4">
    <source>
        <dbReference type="Proteomes" id="UP000076727"/>
    </source>
</evidence>
<keyword evidence="2" id="KW-1133">Transmembrane helix</keyword>
<evidence type="ECO:0000256" key="1">
    <source>
        <dbReference type="SAM" id="MobiDB-lite"/>
    </source>
</evidence>
<dbReference type="EMBL" id="KV429154">
    <property type="protein sequence ID" value="KZT63838.1"/>
    <property type="molecule type" value="Genomic_DNA"/>
</dbReference>
<keyword evidence="2" id="KW-0812">Transmembrane</keyword>
<keyword evidence="4" id="KW-1185">Reference proteome</keyword>
<name>A0A165L0K8_9APHY</name>
<feature type="region of interest" description="Disordered" evidence="1">
    <location>
        <begin position="53"/>
        <end position="129"/>
    </location>
</feature>
<protein>
    <submittedName>
        <fullName evidence="3">Uncharacterized protein</fullName>
    </submittedName>
</protein>
<keyword evidence="2" id="KW-0472">Membrane</keyword>
<accession>A0A165L0K8</accession>
<evidence type="ECO:0000256" key="2">
    <source>
        <dbReference type="SAM" id="Phobius"/>
    </source>
</evidence>
<reference evidence="3 4" key="1">
    <citation type="journal article" date="2016" name="Mol. Biol. Evol.">
        <title>Comparative Genomics of Early-Diverging Mushroom-Forming Fungi Provides Insights into the Origins of Lignocellulose Decay Capabilities.</title>
        <authorList>
            <person name="Nagy L.G."/>
            <person name="Riley R."/>
            <person name="Tritt A."/>
            <person name="Adam C."/>
            <person name="Daum C."/>
            <person name="Floudas D."/>
            <person name="Sun H."/>
            <person name="Yadav J.S."/>
            <person name="Pangilinan J."/>
            <person name="Larsson K.H."/>
            <person name="Matsuura K."/>
            <person name="Barry K."/>
            <person name="Labutti K."/>
            <person name="Kuo R."/>
            <person name="Ohm R.A."/>
            <person name="Bhattacharya S.S."/>
            <person name="Shirouzu T."/>
            <person name="Yoshinaga Y."/>
            <person name="Martin F.M."/>
            <person name="Grigoriev I.V."/>
            <person name="Hibbett D.S."/>
        </authorList>
    </citation>
    <scope>NUCLEOTIDE SEQUENCE [LARGE SCALE GENOMIC DNA]</scope>
    <source>
        <strain evidence="3 4">L-15889</strain>
    </source>
</reference>
<dbReference type="Proteomes" id="UP000076727">
    <property type="component" value="Unassembled WGS sequence"/>
</dbReference>
<sequence>MNRVNPFEAVAGGSSVVFENFQVPMYSLLAAVALGGGSITLCGIVSRWIRDDHEQKTPDGPSTWGLEPESSSCHSPKWGRRDECMPRRKNPASQGISERQHGQQDTQGVWEDKPGCSPCGSAESDKTGN</sequence>
<organism evidence="3 4">
    <name type="scientific">Daedalea quercina L-15889</name>
    <dbReference type="NCBI Taxonomy" id="1314783"/>
    <lineage>
        <taxon>Eukaryota</taxon>
        <taxon>Fungi</taxon>
        <taxon>Dikarya</taxon>
        <taxon>Basidiomycota</taxon>
        <taxon>Agaricomycotina</taxon>
        <taxon>Agaricomycetes</taxon>
        <taxon>Polyporales</taxon>
        <taxon>Fomitopsis</taxon>
    </lineage>
</organism>
<feature type="compositionally biased region" description="Polar residues" evidence="1">
    <location>
        <begin position="91"/>
        <end position="107"/>
    </location>
</feature>
<dbReference type="AlphaFoldDB" id="A0A165L0K8"/>
<feature type="transmembrane region" description="Helical" evidence="2">
    <location>
        <begin position="25"/>
        <end position="46"/>
    </location>
</feature>
<gene>
    <name evidence="3" type="ORF">DAEQUDRAFT_741682</name>
</gene>
<evidence type="ECO:0000313" key="3">
    <source>
        <dbReference type="EMBL" id="KZT63838.1"/>
    </source>
</evidence>